<proteinExistence type="predicted"/>
<comment type="caution">
    <text evidence="2">The sequence shown here is derived from an EMBL/GenBank/DDBJ whole genome shotgun (WGS) entry which is preliminary data.</text>
</comment>
<dbReference type="Gene3D" id="3.40.50.150">
    <property type="entry name" value="Vaccinia Virus protein VP39"/>
    <property type="match status" value="1"/>
</dbReference>
<evidence type="ECO:0000259" key="1">
    <source>
        <dbReference type="Pfam" id="PF08241"/>
    </source>
</evidence>
<evidence type="ECO:0000313" key="3">
    <source>
        <dbReference type="Proteomes" id="UP000241899"/>
    </source>
</evidence>
<dbReference type="CDD" id="cd02440">
    <property type="entry name" value="AdoMet_MTases"/>
    <property type="match status" value="1"/>
</dbReference>
<keyword evidence="3" id="KW-1185">Reference proteome</keyword>
<dbReference type="InterPro" id="IPR050508">
    <property type="entry name" value="Methyltransf_Superfamily"/>
</dbReference>
<gene>
    <name evidence="2" type="ORF">C5F46_11640</name>
</gene>
<feature type="domain" description="Methyltransferase type 11" evidence="1">
    <location>
        <begin position="54"/>
        <end position="150"/>
    </location>
</feature>
<dbReference type="OrthoDB" id="5449367at2"/>
<dbReference type="GO" id="GO:0008757">
    <property type="term" value="F:S-adenosylmethionine-dependent methyltransferase activity"/>
    <property type="evidence" value="ECO:0007669"/>
    <property type="project" value="InterPro"/>
</dbReference>
<organism evidence="2 3">
    <name type="scientific">Phaeovulum veldkampii DSM 11550</name>
    <dbReference type="NCBI Taxonomy" id="1185920"/>
    <lineage>
        <taxon>Bacteria</taxon>
        <taxon>Pseudomonadati</taxon>
        <taxon>Pseudomonadota</taxon>
        <taxon>Alphaproteobacteria</taxon>
        <taxon>Rhodobacterales</taxon>
        <taxon>Paracoccaceae</taxon>
        <taxon>Phaeovulum</taxon>
    </lineage>
</organism>
<dbReference type="RefSeq" id="WP_107325516.1">
    <property type="nucleotide sequence ID" value="NZ_NHSP01000088.1"/>
</dbReference>
<protein>
    <submittedName>
        <fullName evidence="2">Class I SAM-dependent methyltransferase</fullName>
    </submittedName>
</protein>
<dbReference type="InterPro" id="IPR029063">
    <property type="entry name" value="SAM-dependent_MTases_sf"/>
</dbReference>
<reference evidence="2 3" key="1">
    <citation type="submission" date="2018-03" db="EMBL/GenBank/DDBJ databases">
        <title>Rhodobacter veldkampii.</title>
        <authorList>
            <person name="Meyer T.E."/>
            <person name="Miller S."/>
            <person name="Lodha T."/>
            <person name="Gandham S."/>
            <person name="Chintalapati S."/>
            <person name="Chintalapati V.R."/>
        </authorList>
    </citation>
    <scope>NUCLEOTIDE SEQUENCE [LARGE SCALE GENOMIC DNA]</scope>
    <source>
        <strain evidence="2 3">DSM 11550</strain>
    </source>
</reference>
<dbReference type="AlphaFoldDB" id="A0A2T4JGE3"/>
<dbReference type="SUPFAM" id="SSF53335">
    <property type="entry name" value="S-adenosyl-L-methionine-dependent methyltransferases"/>
    <property type="match status" value="1"/>
</dbReference>
<dbReference type="Pfam" id="PF08241">
    <property type="entry name" value="Methyltransf_11"/>
    <property type="match status" value="1"/>
</dbReference>
<dbReference type="Proteomes" id="UP000241899">
    <property type="component" value="Unassembled WGS sequence"/>
</dbReference>
<accession>A0A2T4JGE3</accession>
<dbReference type="PANTHER" id="PTHR42912">
    <property type="entry name" value="METHYLTRANSFERASE"/>
    <property type="match status" value="1"/>
</dbReference>
<keyword evidence="2" id="KW-0489">Methyltransferase</keyword>
<dbReference type="PANTHER" id="PTHR42912:SF93">
    <property type="entry name" value="N6-ADENOSINE-METHYLTRANSFERASE TMT1A"/>
    <property type="match status" value="1"/>
</dbReference>
<dbReference type="InterPro" id="IPR013216">
    <property type="entry name" value="Methyltransf_11"/>
</dbReference>
<evidence type="ECO:0000313" key="2">
    <source>
        <dbReference type="EMBL" id="PTE16980.1"/>
    </source>
</evidence>
<keyword evidence="2" id="KW-0808">Transferase</keyword>
<dbReference type="GO" id="GO:0032259">
    <property type="term" value="P:methylation"/>
    <property type="evidence" value="ECO:0007669"/>
    <property type="project" value="UniProtKB-KW"/>
</dbReference>
<dbReference type="EMBL" id="PZKF01000027">
    <property type="protein sequence ID" value="PTE16980.1"/>
    <property type="molecule type" value="Genomic_DNA"/>
</dbReference>
<sequence>MSKPEFDDYAASYADLHAQSIRLSGEAPDYFAEYKIRELHRLTRLWGMTNPAILDFGSGIGNSVPHLRRYFPARHVATADVSEESLHQARQVHGAREDQLVIKAGRVPAPDEVFDVVFTACVFHHIDHADHHACLRELARLTRPGGRLVLFEHNPLNPLTRKAVRECPFDANAHLIAAGEMQRRIAQAGWAEARHDFHVFFPAALARLRPLETALRWLPLGAQYACHARRPAGPA</sequence>
<name>A0A2T4JGE3_9RHOB</name>